<evidence type="ECO:0000313" key="1">
    <source>
        <dbReference type="EMBL" id="KAH7851977.1"/>
    </source>
</evidence>
<keyword evidence="2" id="KW-1185">Reference proteome</keyword>
<reference evidence="1 2" key="1">
    <citation type="journal article" date="2021" name="Hortic Res">
        <title>High-quality reference genome and annotation aids understanding of berry development for evergreen blueberry (Vaccinium darrowii).</title>
        <authorList>
            <person name="Yu J."/>
            <person name="Hulse-Kemp A.M."/>
            <person name="Babiker E."/>
            <person name="Staton M."/>
        </authorList>
    </citation>
    <scope>NUCLEOTIDE SEQUENCE [LARGE SCALE GENOMIC DNA]</scope>
    <source>
        <strain evidence="2">cv. NJ 8807/NJ 8810</strain>
        <tissue evidence="1">Young leaf</tissue>
    </source>
</reference>
<evidence type="ECO:0000313" key="2">
    <source>
        <dbReference type="Proteomes" id="UP000828048"/>
    </source>
</evidence>
<comment type="caution">
    <text evidence="1">The sequence shown here is derived from an EMBL/GenBank/DDBJ whole genome shotgun (WGS) entry which is preliminary data.</text>
</comment>
<dbReference type="Proteomes" id="UP000828048">
    <property type="component" value="Chromosome 8"/>
</dbReference>
<sequence length="593" mass="67654">MKNDGEEAFEELLQLEQFANVESYQRRFQELTAIVNDLPEEFRVRCFMKGLRKEIKFGVEKYNPTTMDQAIGLAKLQEMTLEVVARRSYTPENIIGEKIQHSKSTLPVRSIVCESVPMVEPTSKKEIDEPKANREQWNSIDKDCQEIRALFSRLLEVCTKMIKNNREFRANLDYLELSNNEMGLEAREITNEDAEDELQQGFEKATMVDPDESVGDKECSETVLWTEKPKNHLKLFVVGMRVHDLWVHQGNSKTESNAIHTGVIDFLRKKEVFSSIFWFLPDEIWDPGGHHLRISLNEVSILSKIILEIDIPFFGPSNLSCFLSVLLIRLYYHSPSITRALHCVSFRAIGFLFLSDRWHFQFVFLLSSPFFLESSNVYAELGALDCTCQVLGEINYPNSATAVRIVTACTKSGGVLCLVLVHNEDPIISEVCLHSVLEYNRRKRPRSILRFSGASDILTVVRYIPSLKDRTVKVHKRGEEQTIARRRDQDVITVVYVCTIWGLGGTDSKCKIGFMPFVWYCWLLATGMRAKTAESTFEAYTPCATGSPLDTNSVGYLNILILANYMGFRSPDVHIEANLFQLHNGLQSLSSLP</sequence>
<protein>
    <submittedName>
        <fullName evidence="1">Uncharacterized protein</fullName>
    </submittedName>
</protein>
<name>A0ACB7YEC0_9ERIC</name>
<gene>
    <name evidence="1" type="ORF">Vadar_019061</name>
</gene>
<proteinExistence type="predicted"/>
<organism evidence="1 2">
    <name type="scientific">Vaccinium darrowii</name>
    <dbReference type="NCBI Taxonomy" id="229202"/>
    <lineage>
        <taxon>Eukaryota</taxon>
        <taxon>Viridiplantae</taxon>
        <taxon>Streptophyta</taxon>
        <taxon>Embryophyta</taxon>
        <taxon>Tracheophyta</taxon>
        <taxon>Spermatophyta</taxon>
        <taxon>Magnoliopsida</taxon>
        <taxon>eudicotyledons</taxon>
        <taxon>Gunneridae</taxon>
        <taxon>Pentapetalae</taxon>
        <taxon>asterids</taxon>
        <taxon>Ericales</taxon>
        <taxon>Ericaceae</taxon>
        <taxon>Vaccinioideae</taxon>
        <taxon>Vaccinieae</taxon>
        <taxon>Vaccinium</taxon>
    </lineage>
</organism>
<accession>A0ACB7YEC0</accession>
<dbReference type="EMBL" id="CM037158">
    <property type="protein sequence ID" value="KAH7851977.1"/>
    <property type="molecule type" value="Genomic_DNA"/>
</dbReference>